<dbReference type="CDD" id="cd14014">
    <property type="entry name" value="STKc_PknB_like"/>
    <property type="match status" value="1"/>
</dbReference>
<feature type="region of interest" description="Disordered" evidence="6">
    <location>
        <begin position="312"/>
        <end position="366"/>
    </location>
</feature>
<dbReference type="RefSeq" id="WP_345264896.1">
    <property type="nucleotide sequence ID" value="NZ_BAABIM010000002.1"/>
</dbReference>
<name>A0ABP8W508_9ACTN</name>
<dbReference type="SMART" id="SM00220">
    <property type="entry name" value="S_TKc"/>
    <property type="match status" value="1"/>
</dbReference>
<evidence type="ECO:0000256" key="1">
    <source>
        <dbReference type="ARBA" id="ARBA00022679"/>
    </source>
</evidence>
<keyword evidence="10" id="KW-1185">Reference proteome</keyword>
<feature type="compositionally biased region" description="Basic and acidic residues" evidence="6">
    <location>
        <begin position="322"/>
        <end position="332"/>
    </location>
</feature>
<evidence type="ECO:0000256" key="4">
    <source>
        <dbReference type="ARBA" id="ARBA00022840"/>
    </source>
</evidence>
<dbReference type="Gene3D" id="3.30.200.20">
    <property type="entry name" value="Phosphorylase Kinase, domain 1"/>
    <property type="match status" value="1"/>
</dbReference>
<evidence type="ECO:0000256" key="5">
    <source>
        <dbReference type="PROSITE-ProRule" id="PRU10141"/>
    </source>
</evidence>
<dbReference type="Pfam" id="PF00069">
    <property type="entry name" value="Pkinase"/>
    <property type="match status" value="1"/>
</dbReference>
<evidence type="ECO:0000313" key="9">
    <source>
        <dbReference type="EMBL" id="GAA4681115.1"/>
    </source>
</evidence>
<keyword evidence="1" id="KW-0808">Transferase</keyword>
<dbReference type="PANTHER" id="PTHR43289:SF34">
    <property type="entry name" value="SERINE_THREONINE-PROTEIN KINASE YBDM-RELATED"/>
    <property type="match status" value="1"/>
</dbReference>
<keyword evidence="2 5" id="KW-0547">Nucleotide-binding</keyword>
<dbReference type="InterPro" id="IPR017441">
    <property type="entry name" value="Protein_kinase_ATP_BS"/>
</dbReference>
<feature type="transmembrane region" description="Helical" evidence="7">
    <location>
        <begin position="527"/>
        <end position="544"/>
    </location>
</feature>
<proteinExistence type="predicted"/>
<dbReference type="PROSITE" id="PS00108">
    <property type="entry name" value="PROTEIN_KINASE_ST"/>
    <property type="match status" value="1"/>
</dbReference>
<feature type="transmembrane region" description="Helical" evidence="7">
    <location>
        <begin position="503"/>
        <end position="522"/>
    </location>
</feature>
<dbReference type="InterPro" id="IPR000719">
    <property type="entry name" value="Prot_kinase_dom"/>
</dbReference>
<organism evidence="9 10">
    <name type="scientific">Nocardioides nanhaiensis</name>
    <dbReference type="NCBI Taxonomy" id="1476871"/>
    <lineage>
        <taxon>Bacteria</taxon>
        <taxon>Bacillati</taxon>
        <taxon>Actinomycetota</taxon>
        <taxon>Actinomycetes</taxon>
        <taxon>Propionibacteriales</taxon>
        <taxon>Nocardioidaceae</taxon>
        <taxon>Nocardioides</taxon>
    </lineage>
</organism>
<keyword evidence="7" id="KW-0472">Membrane</keyword>
<keyword evidence="7" id="KW-1133">Transmembrane helix</keyword>
<dbReference type="EMBL" id="BAABIM010000002">
    <property type="protein sequence ID" value="GAA4681115.1"/>
    <property type="molecule type" value="Genomic_DNA"/>
</dbReference>
<dbReference type="Gene3D" id="1.10.510.10">
    <property type="entry name" value="Transferase(Phosphotransferase) domain 1"/>
    <property type="match status" value="1"/>
</dbReference>
<accession>A0ABP8W508</accession>
<dbReference type="SUPFAM" id="SSF56112">
    <property type="entry name" value="Protein kinase-like (PK-like)"/>
    <property type="match status" value="1"/>
</dbReference>
<dbReference type="Proteomes" id="UP001500621">
    <property type="component" value="Unassembled WGS sequence"/>
</dbReference>
<keyword evidence="7" id="KW-0812">Transmembrane</keyword>
<dbReference type="InterPro" id="IPR008271">
    <property type="entry name" value="Ser/Thr_kinase_AS"/>
</dbReference>
<keyword evidence="4 5" id="KW-0067">ATP-binding</keyword>
<feature type="transmembrane region" description="Helical" evidence="7">
    <location>
        <begin position="428"/>
        <end position="458"/>
    </location>
</feature>
<sequence>MTAAPTPTPPSGTHGVEGALGVVGEYQLLAKIGEGGMGIVHLARRPGGERVALKMLRPHIVGDDEARARLAREVNSLSRIRSRWVAEIVDADPWAPVPFVATRYVPGLPLHDHVTEEGPIGGADLVWLAACLAEGLAAVHEVGVLHRDVKPSNVLMEGRTPILIDFGLARLADDPRLTHTGWLLGTPGYLAPEILYGDDASPASDLHSWAATVAFAATGNPPFGRGPSMAIMDRVRRGEHDLTGVPEPLRDVVAAALDPDPARRPTLLQVLEWLRPQTTRPASRAETPAPPTGAGEDIFTLPLALAAQGALEAATAHVPDGPGERLEPHAPEPGDLPSPTLVMPTVVEPRPTPPGPPPPAPPLARPVAPPAAVAPAVAYRPVTTPPVQPVPPGVSGSEWERRWDEENGLAEETAAPVPAAERLRRGSLVAAGALLVGAATAAAPWLTLVGVCVVVWLLRSGSLAASSLRQHQQRRGRKWYDGARTAVASPWHVVASLPGTVGLLLWAAGLGVAAALLCYAVAAGLGATLAVSGAVFALSLWWGPGGSRVRGPLGLVVAPTARSVGGWLAAVALVLAATAGLGLRVGAEGTSWAPASERPFAGYSVPEGGILNPGP</sequence>
<feature type="domain" description="Protein kinase" evidence="8">
    <location>
        <begin position="26"/>
        <end position="278"/>
    </location>
</feature>
<dbReference type="PANTHER" id="PTHR43289">
    <property type="entry name" value="MITOGEN-ACTIVATED PROTEIN KINASE KINASE KINASE 20-RELATED"/>
    <property type="match status" value="1"/>
</dbReference>
<keyword evidence="3" id="KW-0418">Kinase</keyword>
<dbReference type="PROSITE" id="PS00107">
    <property type="entry name" value="PROTEIN_KINASE_ATP"/>
    <property type="match status" value="1"/>
</dbReference>
<feature type="transmembrane region" description="Helical" evidence="7">
    <location>
        <begin position="564"/>
        <end position="583"/>
    </location>
</feature>
<evidence type="ECO:0000256" key="3">
    <source>
        <dbReference type="ARBA" id="ARBA00022777"/>
    </source>
</evidence>
<reference evidence="10" key="1">
    <citation type="journal article" date="2019" name="Int. J. Syst. Evol. Microbiol.">
        <title>The Global Catalogue of Microorganisms (GCM) 10K type strain sequencing project: providing services to taxonomists for standard genome sequencing and annotation.</title>
        <authorList>
            <consortium name="The Broad Institute Genomics Platform"/>
            <consortium name="The Broad Institute Genome Sequencing Center for Infectious Disease"/>
            <person name="Wu L."/>
            <person name="Ma J."/>
        </authorList>
    </citation>
    <scope>NUCLEOTIDE SEQUENCE [LARGE SCALE GENOMIC DNA]</scope>
    <source>
        <strain evidence="10">JCM 18127</strain>
    </source>
</reference>
<dbReference type="PROSITE" id="PS50011">
    <property type="entry name" value="PROTEIN_KINASE_DOM"/>
    <property type="match status" value="1"/>
</dbReference>
<protein>
    <recommendedName>
        <fullName evidence="8">Protein kinase domain-containing protein</fullName>
    </recommendedName>
</protein>
<dbReference type="InterPro" id="IPR011009">
    <property type="entry name" value="Kinase-like_dom_sf"/>
</dbReference>
<feature type="compositionally biased region" description="Pro residues" evidence="6">
    <location>
        <begin position="350"/>
        <end position="366"/>
    </location>
</feature>
<gene>
    <name evidence="9" type="ORF">GCM10023226_17880</name>
</gene>
<comment type="caution">
    <text evidence="9">The sequence shown here is derived from an EMBL/GenBank/DDBJ whole genome shotgun (WGS) entry which is preliminary data.</text>
</comment>
<feature type="binding site" evidence="5">
    <location>
        <position position="54"/>
    </location>
    <ligand>
        <name>ATP</name>
        <dbReference type="ChEBI" id="CHEBI:30616"/>
    </ligand>
</feature>
<evidence type="ECO:0000256" key="6">
    <source>
        <dbReference type="SAM" id="MobiDB-lite"/>
    </source>
</evidence>
<evidence type="ECO:0000256" key="7">
    <source>
        <dbReference type="SAM" id="Phobius"/>
    </source>
</evidence>
<evidence type="ECO:0000259" key="8">
    <source>
        <dbReference type="PROSITE" id="PS50011"/>
    </source>
</evidence>
<evidence type="ECO:0000313" key="10">
    <source>
        <dbReference type="Proteomes" id="UP001500621"/>
    </source>
</evidence>
<evidence type="ECO:0000256" key="2">
    <source>
        <dbReference type="ARBA" id="ARBA00022741"/>
    </source>
</evidence>